<dbReference type="Gene3D" id="3.40.50.720">
    <property type="entry name" value="NAD(P)-binding Rossmann-like Domain"/>
    <property type="match status" value="1"/>
</dbReference>
<dbReference type="InterPro" id="IPR001509">
    <property type="entry name" value="Epimerase_deHydtase"/>
</dbReference>
<protein>
    <submittedName>
        <fullName evidence="3">Nucleoside-diphosphate-sugar epimerase</fullName>
    </submittedName>
</protein>
<evidence type="ECO:0000313" key="4">
    <source>
        <dbReference type="Proteomes" id="UP001232245"/>
    </source>
</evidence>
<evidence type="ECO:0000256" key="1">
    <source>
        <dbReference type="ARBA" id="ARBA00007637"/>
    </source>
</evidence>
<dbReference type="PANTHER" id="PTHR43000">
    <property type="entry name" value="DTDP-D-GLUCOSE 4,6-DEHYDRATASE-RELATED"/>
    <property type="match status" value="1"/>
</dbReference>
<organism evidence="3 4">
    <name type="scientific">Metabacillus niabensis</name>
    <dbReference type="NCBI Taxonomy" id="324854"/>
    <lineage>
        <taxon>Bacteria</taxon>
        <taxon>Bacillati</taxon>
        <taxon>Bacillota</taxon>
        <taxon>Bacilli</taxon>
        <taxon>Bacillales</taxon>
        <taxon>Bacillaceae</taxon>
        <taxon>Metabacillus</taxon>
    </lineage>
</organism>
<dbReference type="Proteomes" id="UP001232245">
    <property type="component" value="Unassembled WGS sequence"/>
</dbReference>
<accession>A0ABT9YXV0</accession>
<dbReference type="SUPFAM" id="SSF51735">
    <property type="entry name" value="NAD(P)-binding Rossmann-fold domains"/>
    <property type="match status" value="1"/>
</dbReference>
<dbReference type="PRINTS" id="PR01713">
    <property type="entry name" value="NUCEPIMERASE"/>
</dbReference>
<dbReference type="RefSeq" id="WP_174879408.1">
    <property type="nucleotide sequence ID" value="NZ_CADEPK010000019.1"/>
</dbReference>
<feature type="domain" description="NAD-dependent epimerase/dehydratase" evidence="2">
    <location>
        <begin position="3"/>
        <end position="242"/>
    </location>
</feature>
<dbReference type="Pfam" id="PF01370">
    <property type="entry name" value="Epimerase"/>
    <property type="match status" value="1"/>
</dbReference>
<evidence type="ECO:0000259" key="2">
    <source>
        <dbReference type="Pfam" id="PF01370"/>
    </source>
</evidence>
<keyword evidence="4" id="KW-1185">Reference proteome</keyword>
<comment type="similarity">
    <text evidence="1">Belongs to the NAD(P)-dependent epimerase/dehydratase family.</text>
</comment>
<name>A0ABT9YXV0_9BACI</name>
<dbReference type="EMBL" id="JAUSTZ010000001">
    <property type="protein sequence ID" value="MDQ0223895.1"/>
    <property type="molecule type" value="Genomic_DNA"/>
</dbReference>
<proteinExistence type="inferred from homology"/>
<gene>
    <name evidence="3" type="ORF">J2S02_000217</name>
</gene>
<dbReference type="InterPro" id="IPR036291">
    <property type="entry name" value="NAD(P)-bd_dom_sf"/>
</dbReference>
<evidence type="ECO:0000313" key="3">
    <source>
        <dbReference type="EMBL" id="MDQ0223895.1"/>
    </source>
</evidence>
<sequence length="315" mass="35345">MKIVVTGAAGFIGSHLCEQLLTDSRNEVVGVDTFIGPTPPPLKKLNLTNLVKSPSFQFVNDDLLTIDLDELLKDVDVIYHLAGIPGVRSSWGRDFDPYVRNNIVVTQRLLEAAKNKRISKFIYASTSSIYGEKDGKVAENSLPTPLSPYGITKLTGEHLCHVYQKSFNLPIIILRFFTVYGPRQRPDMAFHRFILQMIKEETLTVFGDGLQSRDFTYISDCVNGIANVLHKDGLIGRTLNIGGKERATINETISILEKLLGKRANIQYSGNISGEPKHTWADISLAENLLDYKPRWTLKEGLQKEIEYIRSAYSI</sequence>
<comment type="caution">
    <text evidence="3">The sequence shown here is derived from an EMBL/GenBank/DDBJ whole genome shotgun (WGS) entry which is preliminary data.</text>
</comment>
<reference evidence="3 4" key="1">
    <citation type="submission" date="2023-07" db="EMBL/GenBank/DDBJ databases">
        <title>Genomic Encyclopedia of Type Strains, Phase IV (KMG-IV): sequencing the most valuable type-strain genomes for metagenomic binning, comparative biology and taxonomic classification.</title>
        <authorList>
            <person name="Goeker M."/>
        </authorList>
    </citation>
    <scope>NUCLEOTIDE SEQUENCE [LARGE SCALE GENOMIC DNA]</scope>
    <source>
        <strain evidence="3 4">DSM 17723</strain>
    </source>
</reference>